<dbReference type="EMBL" id="JACBZD010000001">
    <property type="protein sequence ID" value="NYI06228.1"/>
    <property type="molecule type" value="Genomic_DNA"/>
</dbReference>
<sequence length="197" mass="22465">MPEDDRGEAVWRAYLDESEPDRRVSPGVYLMAAAVPDPEAVEPVRETLRLLRRPEQRKLHWHAESAKRRREIVEAIVALPALHVVVVLNGQPGESSERRRRKCLRRMAWELDQRDVVELVAEARERKQNGRDLEVFQALRAERSIRAGLRLFHEPGPSEPLLWIADAIAGAYTAWCAGDPVYYETVAPVVDLVECDA</sequence>
<protein>
    <recommendedName>
        <fullName evidence="3">DUF3800 domain-containing protein</fullName>
    </recommendedName>
</protein>
<reference evidence="1 2" key="1">
    <citation type="submission" date="2020-07" db="EMBL/GenBank/DDBJ databases">
        <title>Sequencing the genomes of 1000 actinobacteria strains.</title>
        <authorList>
            <person name="Klenk H.-P."/>
        </authorList>
    </citation>
    <scope>NUCLEOTIDE SEQUENCE [LARGE SCALE GENOMIC DNA]</scope>
    <source>
        <strain evidence="1 2">DSM 42178</strain>
    </source>
</reference>
<proteinExistence type="predicted"/>
<dbReference type="Proteomes" id="UP000567795">
    <property type="component" value="Unassembled WGS sequence"/>
</dbReference>
<evidence type="ECO:0000313" key="1">
    <source>
        <dbReference type="EMBL" id="NYI06228.1"/>
    </source>
</evidence>
<accession>A0A853A6R0</accession>
<dbReference type="RefSeq" id="WP_179814850.1">
    <property type="nucleotide sequence ID" value="NZ_JACBZD010000001.1"/>
</dbReference>
<gene>
    <name evidence="1" type="ORF">FHU37_003171</name>
</gene>
<evidence type="ECO:0008006" key="3">
    <source>
        <dbReference type="Google" id="ProtNLM"/>
    </source>
</evidence>
<organism evidence="1 2">
    <name type="scientific">Allostreptomyces psammosilenae</name>
    <dbReference type="NCBI Taxonomy" id="1892865"/>
    <lineage>
        <taxon>Bacteria</taxon>
        <taxon>Bacillati</taxon>
        <taxon>Actinomycetota</taxon>
        <taxon>Actinomycetes</taxon>
        <taxon>Kitasatosporales</taxon>
        <taxon>Streptomycetaceae</taxon>
        <taxon>Allostreptomyces</taxon>
    </lineage>
</organism>
<keyword evidence="2" id="KW-1185">Reference proteome</keyword>
<evidence type="ECO:0000313" key="2">
    <source>
        <dbReference type="Proteomes" id="UP000567795"/>
    </source>
</evidence>
<name>A0A853A6R0_9ACTN</name>
<dbReference type="AlphaFoldDB" id="A0A853A6R0"/>
<comment type="caution">
    <text evidence="1">The sequence shown here is derived from an EMBL/GenBank/DDBJ whole genome shotgun (WGS) entry which is preliminary data.</text>
</comment>